<dbReference type="AlphaFoldDB" id="A0A3B0RGD0"/>
<protein>
    <recommendedName>
        <fullName evidence="2">DUF4180 domain-containing protein</fullName>
    </recommendedName>
</protein>
<gene>
    <name evidence="1" type="ORF">MNBD_ALPHA02-1156</name>
</gene>
<evidence type="ECO:0008006" key="2">
    <source>
        <dbReference type="Google" id="ProtNLM"/>
    </source>
</evidence>
<organism evidence="1">
    <name type="scientific">hydrothermal vent metagenome</name>
    <dbReference type="NCBI Taxonomy" id="652676"/>
    <lineage>
        <taxon>unclassified sequences</taxon>
        <taxon>metagenomes</taxon>
        <taxon>ecological metagenomes</taxon>
    </lineage>
</organism>
<sequence>MVVMKTLYEWAWLNGEGSELLYIKFNRTETLKDCLDCFAEALAGYAGPHLKVLADLRLSENTLGYNEDMAALYDSFLSIGIKTGVAALIVANKYYEFKEKVINEYANINKKPFLIKSFGNFDAGQAWLETYKL</sequence>
<evidence type="ECO:0000313" key="1">
    <source>
        <dbReference type="EMBL" id="VAV87916.1"/>
    </source>
</evidence>
<accession>A0A3B0RGD0</accession>
<proteinExistence type="predicted"/>
<dbReference type="EMBL" id="UOED01000030">
    <property type="protein sequence ID" value="VAV87916.1"/>
    <property type="molecule type" value="Genomic_DNA"/>
</dbReference>
<name>A0A3B0RGD0_9ZZZZ</name>
<reference evidence="1" key="1">
    <citation type="submission" date="2018-06" db="EMBL/GenBank/DDBJ databases">
        <authorList>
            <person name="Zhirakovskaya E."/>
        </authorList>
    </citation>
    <scope>NUCLEOTIDE SEQUENCE</scope>
</reference>